<name>A0A8T3DKI1_9TELE</name>
<keyword evidence="3" id="KW-0343">GTPase activation</keyword>
<dbReference type="GO" id="GO:0005096">
    <property type="term" value="F:GTPase activator activity"/>
    <property type="evidence" value="ECO:0007669"/>
    <property type="project" value="UniProtKB-KW"/>
</dbReference>
<feature type="compositionally biased region" description="Low complexity" evidence="7">
    <location>
        <begin position="328"/>
        <end position="337"/>
    </location>
</feature>
<dbReference type="Gene3D" id="3.30.505.10">
    <property type="entry name" value="SH2 domain"/>
    <property type="match status" value="1"/>
</dbReference>
<protein>
    <recommendedName>
        <fullName evidence="13">Ras and Rab interactor 3</fullName>
    </recommendedName>
</protein>
<dbReference type="GO" id="GO:0016192">
    <property type="term" value="P:vesicle-mediated transport"/>
    <property type="evidence" value="ECO:0007669"/>
    <property type="project" value="InterPro"/>
</dbReference>
<comment type="caution">
    <text evidence="11">The sequence shown here is derived from an EMBL/GenBank/DDBJ whole genome shotgun (WGS) entry which is preliminary data.</text>
</comment>
<evidence type="ECO:0000313" key="12">
    <source>
        <dbReference type="Proteomes" id="UP000829720"/>
    </source>
</evidence>
<evidence type="ECO:0000256" key="1">
    <source>
        <dbReference type="ARBA" id="ARBA00004496"/>
    </source>
</evidence>
<dbReference type="SUPFAM" id="SSF109993">
    <property type="entry name" value="VPS9 domain"/>
    <property type="match status" value="1"/>
</dbReference>
<evidence type="ECO:0000256" key="7">
    <source>
        <dbReference type="SAM" id="MobiDB-lite"/>
    </source>
</evidence>
<comment type="subcellular location">
    <subcellularLocation>
        <location evidence="1">Cytoplasm</location>
    </subcellularLocation>
</comment>
<dbReference type="InterPro" id="IPR045046">
    <property type="entry name" value="Vps9-like"/>
</dbReference>
<dbReference type="InterPro" id="IPR036860">
    <property type="entry name" value="SH2_dom_sf"/>
</dbReference>
<accession>A0A8T3DKI1</accession>
<dbReference type="PROSITE" id="PS51205">
    <property type="entry name" value="VPS9"/>
    <property type="match status" value="1"/>
</dbReference>
<comment type="similarity">
    <text evidence="2">Belongs to the RIN (Ras interaction/interference) family.</text>
</comment>
<dbReference type="GO" id="GO:0007165">
    <property type="term" value="P:signal transduction"/>
    <property type="evidence" value="ECO:0007669"/>
    <property type="project" value="InterPro"/>
</dbReference>
<sequence length="839" mass="93473">MLKTSVPNQETGPKIGWITLEKLIKTCPVWLQLGMSEEKAALTLQREGPGMFLVRKNLALKKMILSLRLPNQEGAPQIQEIPIKDEKSMICLEGSVLVFDNIFKLIAFYSMSRDILPFTLRLPQVIAQATKYEDMDIISSLGINFWGSSLNTQSEGDHRRDSAQRDELCTGSTRLWYINPILMEDYCNGLHETTLLPKSRTQSLSTPSQSLPGAPHPSRACRSRQAGSPRSPPHSCTAGPKEEGNVWRVRDQQHGSGKIAEGELCTPEPGFSCLEMPSPPPPRALCKKQPVDPPAMHAGGSVKGVPPVTVVTCGKDMAEEEKPAVAGSPAAQVSRRAPPVPPPRHKRASRAAQPLPPLEVRPSGGAGTNACPAPATSPAPSCWSITFNNLKGSNASLNSPERPATPLLDSCSNSSTEEEVELSSTAMTTMKRSSTIMLDRAKQRLSMVSLPQVFTRFMKADRKLQRRIVELARDRDSYFGNLVRDYQTFTLETMRKHSSSTEMLQEIRQMLTQLKSYLIQSTELRTLQEAAMYPEEKLEAVIELALYKGVLKPIREAVYSGLQNIHTRDDSLKKLKENQQVVLNTTTTDLGITTSVPETPVMEKIQQKLDVLHREYSPEEKITHLLKTCKMIYESMSVGSPGRPYGADDFLPVLMYVLVRCNIAALLLDVEYMMELMDPALQLGEGSYYLTTTYGALEHIKNYDRQPQTQDINLEIQDSIHRWERRRTHNKNRLSRSSVQDFINVSFPDASAEPKTLCVCPKTTTQDLCAQCASKFEVADPESYGLWVLVEGEGRLLATDELPLSIKSGLHYAEPRRDYRFVYQLGSSAGQNDPQLETA</sequence>
<feature type="region of interest" description="Disordered" evidence="7">
    <location>
        <begin position="320"/>
        <end position="374"/>
    </location>
</feature>
<dbReference type="FunFam" id="1.20.1050.80:FF:000002">
    <property type="entry name" value="Ras and Rab interactor 2"/>
    <property type="match status" value="1"/>
</dbReference>
<dbReference type="OrthoDB" id="21085at2759"/>
<dbReference type="Pfam" id="PF02204">
    <property type="entry name" value="VPS9"/>
    <property type="match status" value="1"/>
</dbReference>
<dbReference type="InterPro" id="IPR000159">
    <property type="entry name" value="RA_dom"/>
</dbReference>
<keyword evidence="12" id="KW-1185">Reference proteome</keyword>
<dbReference type="Gene3D" id="1.20.1050.80">
    <property type="entry name" value="VPS9 domain"/>
    <property type="match status" value="1"/>
</dbReference>
<dbReference type="EMBL" id="JAERUA010000009">
    <property type="protein sequence ID" value="KAI1895877.1"/>
    <property type="molecule type" value="Genomic_DNA"/>
</dbReference>
<dbReference type="InterPro" id="IPR003123">
    <property type="entry name" value="VPS9"/>
</dbReference>
<feature type="domain" description="VPS9" evidence="10">
    <location>
        <begin position="566"/>
        <end position="709"/>
    </location>
</feature>
<dbReference type="PROSITE" id="PS50200">
    <property type="entry name" value="RA"/>
    <property type="match status" value="1"/>
</dbReference>
<dbReference type="GO" id="GO:0031267">
    <property type="term" value="F:small GTPase binding"/>
    <property type="evidence" value="ECO:0007669"/>
    <property type="project" value="TreeGrafter"/>
</dbReference>
<evidence type="ECO:0000256" key="2">
    <source>
        <dbReference type="ARBA" id="ARBA00006919"/>
    </source>
</evidence>
<evidence type="ECO:0000259" key="9">
    <source>
        <dbReference type="PROSITE" id="PS50200"/>
    </source>
</evidence>
<dbReference type="GO" id="GO:0005829">
    <property type="term" value="C:cytosol"/>
    <property type="evidence" value="ECO:0007669"/>
    <property type="project" value="TreeGrafter"/>
</dbReference>
<keyword evidence="4" id="KW-0963">Cytoplasm</keyword>
<organism evidence="11 12">
    <name type="scientific">Albula goreensis</name>
    <dbReference type="NCBI Taxonomy" id="1534307"/>
    <lineage>
        <taxon>Eukaryota</taxon>
        <taxon>Metazoa</taxon>
        <taxon>Chordata</taxon>
        <taxon>Craniata</taxon>
        <taxon>Vertebrata</taxon>
        <taxon>Euteleostomi</taxon>
        <taxon>Actinopterygii</taxon>
        <taxon>Neopterygii</taxon>
        <taxon>Teleostei</taxon>
        <taxon>Albuliformes</taxon>
        <taxon>Albulidae</taxon>
        <taxon>Albula</taxon>
    </lineage>
</organism>
<feature type="domain" description="Ras-associating" evidence="9">
    <location>
        <begin position="755"/>
        <end position="828"/>
    </location>
</feature>
<dbReference type="PROSITE" id="PS50001">
    <property type="entry name" value="SH2"/>
    <property type="match status" value="1"/>
</dbReference>
<evidence type="ECO:0000256" key="3">
    <source>
        <dbReference type="ARBA" id="ARBA00022468"/>
    </source>
</evidence>
<dbReference type="SMART" id="SM00167">
    <property type="entry name" value="VPS9"/>
    <property type="match status" value="1"/>
</dbReference>
<evidence type="ECO:0000259" key="10">
    <source>
        <dbReference type="PROSITE" id="PS51205"/>
    </source>
</evidence>
<evidence type="ECO:0008006" key="13">
    <source>
        <dbReference type="Google" id="ProtNLM"/>
    </source>
</evidence>
<evidence type="ECO:0000256" key="6">
    <source>
        <dbReference type="PROSITE-ProRule" id="PRU00191"/>
    </source>
</evidence>
<gene>
    <name evidence="11" type="ORF">AGOR_G00111280</name>
</gene>
<evidence type="ECO:0000256" key="4">
    <source>
        <dbReference type="ARBA" id="ARBA00022490"/>
    </source>
</evidence>
<reference evidence="11" key="1">
    <citation type="submission" date="2021-01" db="EMBL/GenBank/DDBJ databases">
        <authorList>
            <person name="Zahm M."/>
            <person name="Roques C."/>
            <person name="Cabau C."/>
            <person name="Klopp C."/>
            <person name="Donnadieu C."/>
            <person name="Jouanno E."/>
            <person name="Lampietro C."/>
            <person name="Louis A."/>
            <person name="Herpin A."/>
            <person name="Echchiki A."/>
            <person name="Berthelot C."/>
            <person name="Parey E."/>
            <person name="Roest-Crollius H."/>
            <person name="Braasch I."/>
            <person name="Postlethwait J."/>
            <person name="Bobe J."/>
            <person name="Montfort J."/>
            <person name="Bouchez O."/>
            <person name="Begum T."/>
            <person name="Mejri S."/>
            <person name="Adams A."/>
            <person name="Chen W.-J."/>
            <person name="Guiguen Y."/>
        </authorList>
    </citation>
    <scope>NUCLEOTIDE SEQUENCE</scope>
    <source>
        <tissue evidence="11">Blood</tissue>
    </source>
</reference>
<proteinExistence type="inferred from homology"/>
<evidence type="ECO:0000256" key="5">
    <source>
        <dbReference type="ARBA" id="ARBA00022999"/>
    </source>
</evidence>
<dbReference type="GO" id="GO:0005085">
    <property type="term" value="F:guanyl-nucleotide exchange factor activity"/>
    <property type="evidence" value="ECO:0007669"/>
    <property type="project" value="InterPro"/>
</dbReference>
<dbReference type="Proteomes" id="UP000829720">
    <property type="component" value="Unassembled WGS sequence"/>
</dbReference>
<dbReference type="AlphaFoldDB" id="A0A8T3DKI1"/>
<dbReference type="InterPro" id="IPR037191">
    <property type="entry name" value="VPS9_dom_sf"/>
</dbReference>
<feature type="region of interest" description="Disordered" evidence="7">
    <location>
        <begin position="198"/>
        <end position="246"/>
    </location>
</feature>
<dbReference type="PANTHER" id="PTHR23101">
    <property type="entry name" value="RAB GDP/GTP EXCHANGE FACTOR"/>
    <property type="match status" value="1"/>
</dbReference>
<dbReference type="GO" id="GO:0030139">
    <property type="term" value="C:endocytic vesicle"/>
    <property type="evidence" value="ECO:0007669"/>
    <property type="project" value="TreeGrafter"/>
</dbReference>
<dbReference type="SUPFAM" id="SSF55550">
    <property type="entry name" value="SH2 domain"/>
    <property type="match status" value="1"/>
</dbReference>
<dbReference type="PANTHER" id="PTHR23101:SF58">
    <property type="entry name" value="RAS AND RAB INTERACTOR 3"/>
    <property type="match status" value="1"/>
</dbReference>
<feature type="compositionally biased region" description="Polar residues" evidence="7">
    <location>
        <begin position="199"/>
        <end position="211"/>
    </location>
</feature>
<dbReference type="InterPro" id="IPR000980">
    <property type="entry name" value="SH2"/>
</dbReference>
<feature type="domain" description="SH2" evidence="8">
    <location>
        <begin position="30"/>
        <end position="124"/>
    </location>
</feature>
<evidence type="ECO:0000313" key="11">
    <source>
        <dbReference type="EMBL" id="KAI1895877.1"/>
    </source>
</evidence>
<evidence type="ECO:0000259" key="8">
    <source>
        <dbReference type="PROSITE" id="PS50001"/>
    </source>
</evidence>
<keyword evidence="5 6" id="KW-0727">SH2 domain</keyword>
<dbReference type="Pfam" id="PF00788">
    <property type="entry name" value="RA"/>
    <property type="match status" value="1"/>
</dbReference>
<dbReference type="Pfam" id="PF23268">
    <property type="entry name" value="RIN1"/>
    <property type="match status" value="1"/>
</dbReference>